<dbReference type="InterPro" id="IPR003961">
    <property type="entry name" value="FN3_dom"/>
</dbReference>
<dbReference type="Proteomes" id="UP000218263">
    <property type="component" value="Chromosome"/>
</dbReference>
<dbReference type="InterPro" id="IPR013783">
    <property type="entry name" value="Ig-like_fold"/>
</dbReference>
<keyword evidence="3" id="KW-1185">Reference proteome</keyword>
<gene>
    <name evidence="2" type="ORF">MgSA37_03081</name>
</gene>
<evidence type="ECO:0000313" key="3">
    <source>
        <dbReference type="Proteomes" id="UP000218263"/>
    </source>
</evidence>
<organism evidence="2 3">
    <name type="scientific">Mucilaginibacter gotjawali</name>
    <dbReference type="NCBI Taxonomy" id="1550579"/>
    <lineage>
        <taxon>Bacteria</taxon>
        <taxon>Pseudomonadati</taxon>
        <taxon>Bacteroidota</taxon>
        <taxon>Sphingobacteriia</taxon>
        <taxon>Sphingobacteriales</taxon>
        <taxon>Sphingobacteriaceae</taxon>
        <taxon>Mucilaginibacter</taxon>
    </lineage>
</organism>
<evidence type="ECO:0000313" key="2">
    <source>
        <dbReference type="EMBL" id="BAU54902.1"/>
    </source>
</evidence>
<reference evidence="2 3" key="1">
    <citation type="submission" date="2015-12" db="EMBL/GenBank/DDBJ databases">
        <title>Genome sequence of Mucilaginibacter gotjawali.</title>
        <authorList>
            <person name="Lee J.S."/>
            <person name="Lee K.C."/>
            <person name="Kim K.K."/>
            <person name="Lee B.W."/>
        </authorList>
    </citation>
    <scope>NUCLEOTIDE SEQUENCE [LARGE SCALE GENOMIC DNA]</scope>
    <source>
        <strain evidence="2 3">SA3-7</strain>
    </source>
</reference>
<protein>
    <recommendedName>
        <fullName evidence="1">Fibronectin type-III domain-containing protein</fullName>
    </recommendedName>
</protein>
<proteinExistence type="predicted"/>
<name>A0A0X8X4D0_9SPHI</name>
<dbReference type="PROSITE" id="PS51257">
    <property type="entry name" value="PROKAR_LIPOPROTEIN"/>
    <property type="match status" value="1"/>
</dbReference>
<evidence type="ECO:0000259" key="1">
    <source>
        <dbReference type="PROSITE" id="PS50853"/>
    </source>
</evidence>
<accession>A0A0X8X4D0</accession>
<sequence length="319" mass="35238">MKPRPLFYLFVILIASIAILSSCTEIIEPSLSKQQIQLEAPVDQYQSTSYTINFWWDAVDHALSYHLQVVSPTFVAPGGLILDTMVHNYRFSYTLNPGNYQWRVMAENGSSQTAWSSPKSFTVVAGSIKQQSVQLTSPANNLVTNQSSYTFQWGSLYGATAYQLEIDTNNFANESAIVSNQTISGQQLSFIFPKDQTYQWRVRAQNDTAQALWSTVFLVTYDHTPPGQVTLVAPVTGTTLSLPVALSWNAVATAVKYKLYVYKSDGTTIYNSSFPMSLTSTSYSFNLGSSGNTVYWMVTALDAAGNESPASTKNSFVVQ</sequence>
<dbReference type="AlphaFoldDB" id="A0A0X8X4D0"/>
<dbReference type="PROSITE" id="PS50853">
    <property type="entry name" value="FN3"/>
    <property type="match status" value="1"/>
</dbReference>
<dbReference type="KEGG" id="mgot:MgSA37_03081"/>
<dbReference type="Gene3D" id="2.60.40.10">
    <property type="entry name" value="Immunoglobulins"/>
    <property type="match status" value="3"/>
</dbReference>
<feature type="domain" description="Fibronectin type-III" evidence="1">
    <location>
        <begin position="225"/>
        <end position="319"/>
    </location>
</feature>
<dbReference type="EMBL" id="AP017313">
    <property type="protein sequence ID" value="BAU54902.1"/>
    <property type="molecule type" value="Genomic_DNA"/>
</dbReference>